<name>A0AAV7ATA7_ENGPU</name>
<protein>
    <submittedName>
        <fullName evidence="1">Uncharacterized protein</fullName>
    </submittedName>
</protein>
<dbReference type="EMBL" id="WNYA01000007">
    <property type="protein sequence ID" value="KAG8564796.1"/>
    <property type="molecule type" value="Genomic_DNA"/>
</dbReference>
<sequence length="76" mass="8654">MTPLGFRGELLQVTGGPDLSYWRACYQEQCKVSRPHARTCRIWVGAEDTMKTEAVTYQHTVPLRSPVTCRSEEIPN</sequence>
<keyword evidence="2" id="KW-1185">Reference proteome</keyword>
<accession>A0AAV7ATA7</accession>
<proteinExistence type="predicted"/>
<evidence type="ECO:0000313" key="1">
    <source>
        <dbReference type="EMBL" id="KAG8564796.1"/>
    </source>
</evidence>
<organism evidence="1 2">
    <name type="scientific">Engystomops pustulosus</name>
    <name type="common">Tungara frog</name>
    <name type="synonym">Physalaemus pustulosus</name>
    <dbReference type="NCBI Taxonomy" id="76066"/>
    <lineage>
        <taxon>Eukaryota</taxon>
        <taxon>Metazoa</taxon>
        <taxon>Chordata</taxon>
        <taxon>Craniata</taxon>
        <taxon>Vertebrata</taxon>
        <taxon>Euteleostomi</taxon>
        <taxon>Amphibia</taxon>
        <taxon>Batrachia</taxon>
        <taxon>Anura</taxon>
        <taxon>Neobatrachia</taxon>
        <taxon>Hyloidea</taxon>
        <taxon>Leptodactylidae</taxon>
        <taxon>Leiuperinae</taxon>
        <taxon>Engystomops</taxon>
    </lineage>
</organism>
<evidence type="ECO:0000313" key="2">
    <source>
        <dbReference type="Proteomes" id="UP000824782"/>
    </source>
</evidence>
<gene>
    <name evidence="1" type="ORF">GDO81_016601</name>
</gene>
<dbReference type="AlphaFoldDB" id="A0AAV7ATA7"/>
<comment type="caution">
    <text evidence="1">The sequence shown here is derived from an EMBL/GenBank/DDBJ whole genome shotgun (WGS) entry which is preliminary data.</text>
</comment>
<dbReference type="Proteomes" id="UP000824782">
    <property type="component" value="Unassembled WGS sequence"/>
</dbReference>
<reference evidence="1" key="1">
    <citation type="thesis" date="2020" institute="ProQuest LLC" country="789 East Eisenhower Parkway, Ann Arbor, MI, USA">
        <title>Comparative Genomics and Chromosome Evolution.</title>
        <authorList>
            <person name="Mudd A.B."/>
        </authorList>
    </citation>
    <scope>NUCLEOTIDE SEQUENCE</scope>
    <source>
        <strain evidence="1">237g6f4</strain>
        <tissue evidence="1">Blood</tissue>
    </source>
</reference>